<reference evidence="7 8" key="1">
    <citation type="submission" date="2021-07" db="EMBL/GenBank/DDBJ databases">
        <authorList>
            <person name="Imarazene B."/>
            <person name="Zahm M."/>
            <person name="Klopp C."/>
            <person name="Cabau C."/>
            <person name="Beille S."/>
            <person name="Jouanno E."/>
            <person name="Castinel A."/>
            <person name="Lluch J."/>
            <person name="Gil L."/>
            <person name="Kuchtly C."/>
            <person name="Lopez Roques C."/>
            <person name="Donnadieu C."/>
            <person name="Parrinello H."/>
            <person name="Journot L."/>
            <person name="Du K."/>
            <person name="Schartl M."/>
            <person name="Retaux S."/>
            <person name="Guiguen Y."/>
        </authorList>
    </citation>
    <scope>NUCLEOTIDE SEQUENCE [LARGE SCALE GENOMIC DNA]</scope>
    <source>
        <strain evidence="7">Pach_M1</strain>
        <tissue evidence="7">Testis</tissue>
    </source>
</reference>
<dbReference type="Pfam" id="PF23557">
    <property type="entry name" value="TPR_leprecan"/>
    <property type="match status" value="1"/>
</dbReference>
<dbReference type="EMBL" id="JAICCE010000003">
    <property type="protein sequence ID" value="KAG9280014.1"/>
    <property type="molecule type" value="Genomic_DNA"/>
</dbReference>
<dbReference type="OrthoDB" id="8610171at2759"/>
<dbReference type="GO" id="GO:0005518">
    <property type="term" value="F:collagen binding"/>
    <property type="evidence" value="ECO:0007669"/>
    <property type="project" value="TreeGrafter"/>
</dbReference>
<evidence type="ECO:0000256" key="3">
    <source>
        <dbReference type="ARBA" id="ARBA00023180"/>
    </source>
</evidence>
<feature type="chain" id="PRO_5035774586" evidence="5">
    <location>
        <begin position="27"/>
        <end position="431"/>
    </location>
</feature>
<dbReference type="InterPro" id="IPR011990">
    <property type="entry name" value="TPR-like_helical_dom_sf"/>
</dbReference>
<evidence type="ECO:0000256" key="1">
    <source>
        <dbReference type="ARBA" id="ARBA00006487"/>
    </source>
</evidence>
<dbReference type="AlphaFoldDB" id="A0A8T2MA22"/>
<organism evidence="7 8">
    <name type="scientific">Astyanax mexicanus</name>
    <name type="common">Blind cave fish</name>
    <name type="synonym">Astyanax fasciatus mexicanus</name>
    <dbReference type="NCBI Taxonomy" id="7994"/>
    <lineage>
        <taxon>Eukaryota</taxon>
        <taxon>Metazoa</taxon>
        <taxon>Chordata</taxon>
        <taxon>Craniata</taxon>
        <taxon>Vertebrata</taxon>
        <taxon>Euteleostomi</taxon>
        <taxon>Actinopterygii</taxon>
        <taxon>Neopterygii</taxon>
        <taxon>Teleostei</taxon>
        <taxon>Ostariophysi</taxon>
        <taxon>Characiformes</taxon>
        <taxon>Characoidei</taxon>
        <taxon>Acestrorhamphidae</taxon>
        <taxon>Acestrorhamphinae</taxon>
        <taxon>Astyanax</taxon>
    </lineage>
</organism>
<accession>A0A8T2MA22</accession>
<feature type="region of interest" description="Disordered" evidence="4">
    <location>
        <begin position="382"/>
        <end position="405"/>
    </location>
</feature>
<dbReference type="GO" id="GO:0030199">
    <property type="term" value="P:collagen fibril organization"/>
    <property type="evidence" value="ECO:0007669"/>
    <property type="project" value="TreeGrafter"/>
</dbReference>
<evidence type="ECO:0000313" key="7">
    <source>
        <dbReference type="EMBL" id="KAG9280014.1"/>
    </source>
</evidence>
<sequence>MAGVGAPGCCRCSAAVIVLLLAAVRAQYEGYSFSSFPESELMPLDSAYGTALDFFGSERWKDSVRMLELSLRIHRLLRDSEATCARNCSLETRRGQGQEELEPGLRVMEHFLRRAACLKRCKAALPVFSKAYPKPETLEAFQKREPYRYLQYAYFQVNNMEKAVSAAHTYLQRNPGDEQLSKNLKYYNSLFDIEEFLIDQEEKPFEAVFLKGVKLYNAGDFSRSVPELERACEEYMKAYEVCVEVCEGSYDLKEFKDFYPTLAGLYVDALECKVKCEDNLMPNVGGFFVEKFVATMYHYLQFAYYKLNDVRNSAPCALSYMLFDWSDPVMKQNVEYYRFYREQWGLTEDHFKPRPEALQYFNQTTKQKEMLEFAHNYLQPDDEDVVSPEEAAAGPSSPPDEEFEGLGDYEESFLAQWWQDPKTKGDTGEAD</sequence>
<feature type="domain" description="Leprecan-like alpha-helical" evidence="6">
    <location>
        <begin position="43"/>
        <end position="340"/>
    </location>
</feature>
<proteinExistence type="inferred from homology"/>
<protein>
    <submittedName>
        <fullName evidence="7">Synaptonemal complex protein SC65</fullName>
    </submittedName>
</protein>
<dbReference type="InterPro" id="IPR052284">
    <property type="entry name" value="Collagen_mod_leprecan"/>
</dbReference>
<keyword evidence="3" id="KW-0325">Glycoprotein</keyword>
<dbReference type="Proteomes" id="UP000752171">
    <property type="component" value="Unassembled WGS sequence"/>
</dbReference>
<evidence type="ECO:0000259" key="6">
    <source>
        <dbReference type="Pfam" id="PF23557"/>
    </source>
</evidence>
<dbReference type="PANTHER" id="PTHR13986">
    <property type="entry name" value="PROTEIN LYSINE HYDROXYLATION COMPLEX COMPONENT"/>
    <property type="match status" value="1"/>
</dbReference>
<evidence type="ECO:0000256" key="4">
    <source>
        <dbReference type="SAM" id="MobiDB-lite"/>
    </source>
</evidence>
<keyword evidence="2 5" id="KW-0732">Signal</keyword>
<name>A0A8T2MA22_ASTMX</name>
<dbReference type="PANTHER" id="PTHR13986:SF4">
    <property type="entry name" value="ENDOPLASMIC RETICULUM PROTEIN SC65"/>
    <property type="match status" value="1"/>
</dbReference>
<evidence type="ECO:0000256" key="2">
    <source>
        <dbReference type="ARBA" id="ARBA00022729"/>
    </source>
</evidence>
<evidence type="ECO:0000313" key="8">
    <source>
        <dbReference type="Proteomes" id="UP000752171"/>
    </source>
</evidence>
<dbReference type="InterPro" id="IPR056585">
    <property type="entry name" value="Leprecan_dom"/>
</dbReference>
<feature type="signal peptide" evidence="5">
    <location>
        <begin position="1"/>
        <end position="26"/>
    </location>
</feature>
<gene>
    <name evidence="7" type="primary">P3H4</name>
    <name evidence="7" type="ORF">AMEX_G5595</name>
</gene>
<comment type="similarity">
    <text evidence="1">Belongs to the leprecan family.</text>
</comment>
<dbReference type="GO" id="GO:0005783">
    <property type="term" value="C:endoplasmic reticulum"/>
    <property type="evidence" value="ECO:0007669"/>
    <property type="project" value="TreeGrafter"/>
</dbReference>
<dbReference type="Gene3D" id="1.25.40.10">
    <property type="entry name" value="Tetratricopeptide repeat domain"/>
    <property type="match status" value="2"/>
</dbReference>
<comment type="caution">
    <text evidence="7">The sequence shown here is derived from an EMBL/GenBank/DDBJ whole genome shotgun (WGS) entry which is preliminary data.</text>
</comment>
<evidence type="ECO:0000256" key="5">
    <source>
        <dbReference type="SAM" id="SignalP"/>
    </source>
</evidence>